<keyword evidence="3" id="KW-1185">Reference proteome</keyword>
<dbReference type="Pfam" id="PF10354">
    <property type="entry name" value="BMT5-like"/>
    <property type="match status" value="1"/>
</dbReference>
<evidence type="ECO:0000313" key="2">
    <source>
        <dbReference type="EMBL" id="CAI9089775.1"/>
    </source>
</evidence>
<evidence type="ECO:0000313" key="3">
    <source>
        <dbReference type="Proteomes" id="UP001161247"/>
    </source>
</evidence>
<dbReference type="PANTHER" id="PTHR11538:SF64">
    <property type="entry name" value="25S RRNA (URIDINE-N(3))-METHYLTRANSFERASE BMT5-LIKE DOMAIN-CONTAINING PROTEIN"/>
    <property type="match status" value="1"/>
</dbReference>
<feature type="domain" description="25S rRNA (uridine-N(3))-methyltransferase BMT5-like" evidence="1">
    <location>
        <begin position="77"/>
        <end position="190"/>
    </location>
</feature>
<proteinExistence type="predicted"/>
<organism evidence="2 3">
    <name type="scientific">Oldenlandia corymbosa var. corymbosa</name>
    <dbReference type="NCBI Taxonomy" id="529605"/>
    <lineage>
        <taxon>Eukaryota</taxon>
        <taxon>Viridiplantae</taxon>
        <taxon>Streptophyta</taxon>
        <taxon>Embryophyta</taxon>
        <taxon>Tracheophyta</taxon>
        <taxon>Spermatophyta</taxon>
        <taxon>Magnoliopsida</taxon>
        <taxon>eudicotyledons</taxon>
        <taxon>Gunneridae</taxon>
        <taxon>Pentapetalae</taxon>
        <taxon>asterids</taxon>
        <taxon>lamiids</taxon>
        <taxon>Gentianales</taxon>
        <taxon>Rubiaceae</taxon>
        <taxon>Rubioideae</taxon>
        <taxon>Spermacoceae</taxon>
        <taxon>Hedyotis-Oldenlandia complex</taxon>
        <taxon>Oldenlandia</taxon>
    </lineage>
</organism>
<dbReference type="GO" id="GO:0070042">
    <property type="term" value="F:rRNA (uridine-N3-)-methyltransferase activity"/>
    <property type="evidence" value="ECO:0007669"/>
    <property type="project" value="InterPro"/>
</dbReference>
<dbReference type="GO" id="GO:0070475">
    <property type="term" value="P:rRNA base methylation"/>
    <property type="evidence" value="ECO:0007669"/>
    <property type="project" value="InterPro"/>
</dbReference>
<evidence type="ECO:0000259" key="1">
    <source>
        <dbReference type="Pfam" id="PF10354"/>
    </source>
</evidence>
<accession>A0AAV1C4J9</accession>
<dbReference type="EMBL" id="OX459118">
    <property type="protein sequence ID" value="CAI9089775.1"/>
    <property type="molecule type" value="Genomic_DNA"/>
</dbReference>
<dbReference type="AlphaFoldDB" id="A0AAV1C4J9"/>
<protein>
    <submittedName>
        <fullName evidence="2">OLC1v1024409C1</fullName>
    </submittedName>
</protein>
<gene>
    <name evidence="2" type="ORF">OLC1_LOCUS2055</name>
</gene>
<name>A0AAV1C4J9_OLDCO</name>
<dbReference type="Gene3D" id="3.40.50.150">
    <property type="entry name" value="Vaccinia Virus protein VP39"/>
    <property type="match status" value="1"/>
</dbReference>
<dbReference type="GO" id="GO:0005737">
    <property type="term" value="C:cytoplasm"/>
    <property type="evidence" value="ECO:0007669"/>
    <property type="project" value="TreeGrafter"/>
</dbReference>
<dbReference type="Proteomes" id="UP001161247">
    <property type="component" value="Chromosome 1"/>
</dbReference>
<dbReference type="PANTHER" id="PTHR11538">
    <property type="entry name" value="PHENYLALANYL-TRNA SYNTHETASE"/>
    <property type="match status" value="1"/>
</dbReference>
<dbReference type="InterPro" id="IPR019446">
    <property type="entry name" value="BMT5-like"/>
</dbReference>
<dbReference type="InterPro" id="IPR029063">
    <property type="entry name" value="SAM-dependent_MTases_sf"/>
</dbReference>
<reference evidence="2" key="1">
    <citation type="submission" date="2023-03" db="EMBL/GenBank/DDBJ databases">
        <authorList>
            <person name="Julca I."/>
        </authorList>
    </citation>
    <scope>NUCLEOTIDE SEQUENCE</scope>
</reference>
<dbReference type="SUPFAM" id="SSF53335">
    <property type="entry name" value="S-adenosyl-L-methionine-dependent methyltransferases"/>
    <property type="match status" value="1"/>
</dbReference>
<sequence length="192" mass="22252">MGKQLDVAASRVSGYQKIPSHISVEVEIESPRKRNAHQDELDQPGIKYLAELLKSNNQHIGVEYRRIIEDQTLPLMHWTSRTHIEELEEKGCLVLYDVDVYTMNKHPDLKDIKFDVIVFNFPHAGHYSWLCERDAILIEKHKNLVSAYFKTAKQLLQGGGEIHVTTRDDEPYNTWEVEKLAINEGFKPEREG</sequence>